<organism evidence="3 4">
    <name type="scientific">Prorocentrum cordatum</name>
    <dbReference type="NCBI Taxonomy" id="2364126"/>
    <lineage>
        <taxon>Eukaryota</taxon>
        <taxon>Sar</taxon>
        <taxon>Alveolata</taxon>
        <taxon>Dinophyceae</taxon>
        <taxon>Prorocentrales</taxon>
        <taxon>Prorocentraceae</taxon>
        <taxon>Prorocentrum</taxon>
    </lineage>
</organism>
<feature type="transmembrane region" description="Helical" evidence="2">
    <location>
        <begin position="153"/>
        <end position="172"/>
    </location>
</feature>
<feature type="compositionally biased region" description="Basic residues" evidence="1">
    <location>
        <begin position="11"/>
        <end position="24"/>
    </location>
</feature>
<keyword evidence="2" id="KW-0472">Membrane</keyword>
<accession>A0ABN9QWD2</accession>
<dbReference type="EMBL" id="CAUYUJ010004618">
    <property type="protein sequence ID" value="CAK0810297.1"/>
    <property type="molecule type" value="Genomic_DNA"/>
</dbReference>
<comment type="caution">
    <text evidence="3">The sequence shown here is derived from an EMBL/GenBank/DDBJ whole genome shotgun (WGS) entry which is preliminary data.</text>
</comment>
<name>A0ABN9QWD2_9DINO</name>
<gene>
    <name evidence="3" type="ORF">PCOR1329_LOCUS15300</name>
</gene>
<evidence type="ECO:0000256" key="2">
    <source>
        <dbReference type="SAM" id="Phobius"/>
    </source>
</evidence>
<protein>
    <submittedName>
        <fullName evidence="3">Uncharacterized protein</fullName>
    </submittedName>
</protein>
<keyword evidence="4" id="KW-1185">Reference proteome</keyword>
<dbReference type="Proteomes" id="UP001189429">
    <property type="component" value="Unassembled WGS sequence"/>
</dbReference>
<evidence type="ECO:0000256" key="1">
    <source>
        <dbReference type="SAM" id="MobiDB-lite"/>
    </source>
</evidence>
<keyword evidence="2" id="KW-0812">Transmembrane</keyword>
<feature type="transmembrane region" description="Helical" evidence="2">
    <location>
        <begin position="178"/>
        <end position="204"/>
    </location>
</feature>
<reference evidence="3" key="1">
    <citation type="submission" date="2023-10" db="EMBL/GenBank/DDBJ databases">
        <authorList>
            <person name="Chen Y."/>
            <person name="Shah S."/>
            <person name="Dougan E. K."/>
            <person name="Thang M."/>
            <person name="Chan C."/>
        </authorList>
    </citation>
    <scope>NUCLEOTIDE SEQUENCE [LARGE SCALE GENOMIC DNA]</scope>
</reference>
<feature type="compositionally biased region" description="Basic residues" evidence="1">
    <location>
        <begin position="32"/>
        <end position="41"/>
    </location>
</feature>
<sequence length="210" mass="22427">MVARTLCLPPRARRRSTSNKRSRRQTCEHLQMHRPARRAGTRRPQTGALPPRLSPGGPAPRTSTSCRRSGWTCAPCGGRWHPPPAPGGPRQRPRPPTTSELLEKDDSAFISIMAPSCARRPRVGRVVPHAPRRPARPGSLESWWVGRRCEGRFAAAFAVASGGAAFVVVTARPLASSALLRLVGGVAVVVFVPPVAAGGAAALIERLSVP</sequence>
<evidence type="ECO:0000313" key="3">
    <source>
        <dbReference type="EMBL" id="CAK0810297.1"/>
    </source>
</evidence>
<keyword evidence="2" id="KW-1133">Transmembrane helix</keyword>
<proteinExistence type="predicted"/>
<feature type="region of interest" description="Disordered" evidence="1">
    <location>
        <begin position="1"/>
        <end position="104"/>
    </location>
</feature>
<evidence type="ECO:0000313" key="4">
    <source>
        <dbReference type="Proteomes" id="UP001189429"/>
    </source>
</evidence>